<dbReference type="AlphaFoldDB" id="A0A1J4K5F4"/>
<reference evidence="1" key="1">
    <citation type="submission" date="2016-10" db="EMBL/GenBank/DDBJ databases">
        <authorList>
            <person name="Benchimol M."/>
            <person name="Almeida L.G."/>
            <person name="Vasconcelos A.T."/>
            <person name="Perreira-Neves A."/>
            <person name="Rosa I.A."/>
            <person name="Tasca T."/>
            <person name="Bogo M.R."/>
            <person name="de Souza W."/>
        </authorList>
    </citation>
    <scope>NUCLEOTIDE SEQUENCE [LARGE SCALE GENOMIC DNA]</scope>
    <source>
        <strain evidence="1">K</strain>
    </source>
</reference>
<evidence type="ECO:0000313" key="2">
    <source>
        <dbReference type="Proteomes" id="UP000179807"/>
    </source>
</evidence>
<dbReference type="EMBL" id="MLAK01000726">
    <property type="protein sequence ID" value="OHT06427.1"/>
    <property type="molecule type" value="Genomic_DNA"/>
</dbReference>
<dbReference type="InterPro" id="IPR011992">
    <property type="entry name" value="EF-hand-dom_pair"/>
</dbReference>
<keyword evidence="2" id="KW-1185">Reference proteome</keyword>
<gene>
    <name evidence="1" type="ORF">TRFO_25537</name>
</gene>
<comment type="caution">
    <text evidence="1">The sequence shown here is derived from an EMBL/GenBank/DDBJ whole genome shotgun (WGS) entry which is preliminary data.</text>
</comment>
<protein>
    <submittedName>
        <fullName evidence="1">Uncharacterized protein</fullName>
    </submittedName>
</protein>
<dbReference type="OrthoDB" id="10368513at2759"/>
<name>A0A1J4K5F4_9EUKA</name>
<dbReference type="Gene3D" id="1.10.238.10">
    <property type="entry name" value="EF-hand"/>
    <property type="match status" value="1"/>
</dbReference>
<dbReference type="RefSeq" id="XP_068359563.1">
    <property type="nucleotide sequence ID" value="XM_068504419.1"/>
</dbReference>
<dbReference type="GeneID" id="94839123"/>
<evidence type="ECO:0000313" key="1">
    <source>
        <dbReference type="EMBL" id="OHT06427.1"/>
    </source>
</evidence>
<dbReference type="Proteomes" id="UP000179807">
    <property type="component" value="Unassembled WGS sequence"/>
</dbReference>
<accession>A0A1J4K5F4</accession>
<dbReference type="SUPFAM" id="SSF47473">
    <property type="entry name" value="EF-hand"/>
    <property type="match status" value="1"/>
</dbReference>
<organism evidence="1 2">
    <name type="scientific">Tritrichomonas foetus</name>
    <dbReference type="NCBI Taxonomy" id="1144522"/>
    <lineage>
        <taxon>Eukaryota</taxon>
        <taxon>Metamonada</taxon>
        <taxon>Parabasalia</taxon>
        <taxon>Tritrichomonadida</taxon>
        <taxon>Tritrichomonadidae</taxon>
        <taxon>Tritrichomonas</taxon>
    </lineage>
</organism>
<proteinExistence type="predicted"/>
<sequence length="168" mass="19965">MSRSFFNMNHEKIDIFDYDIEIKKLPEEWMEDMATVFREFDENRDGKVPPQIARHIFHLFRLPSKGLWEDQEEQINLGDFLEEAAGTRDSIFIHPKKRYMYYFKMIACLGKNTIDAVDIQRFISVSGDNIDLKYCEDFIDEFDRKNLSKDSITPEEFGKFCAKKKIPV</sequence>
<dbReference type="VEuPathDB" id="TrichDB:TRFO_25537"/>